<evidence type="ECO:0000256" key="1">
    <source>
        <dbReference type="ARBA" id="ARBA00004141"/>
    </source>
</evidence>
<dbReference type="PANTHER" id="PTHR30371">
    <property type="entry name" value="SEC-INDEPENDENT PROTEIN TRANSLOCASE PROTEIN TATC"/>
    <property type="match status" value="1"/>
</dbReference>
<dbReference type="EMBL" id="LCFK01000028">
    <property type="protein sequence ID" value="KKS93051.1"/>
    <property type="molecule type" value="Genomic_DNA"/>
</dbReference>
<gene>
    <name evidence="5" type="primary">tatC</name>
    <name evidence="6" type="ORF">UV68_C0028G0003</name>
</gene>
<dbReference type="Pfam" id="PF00902">
    <property type="entry name" value="TatC"/>
    <property type="match status" value="1"/>
</dbReference>
<comment type="subunit">
    <text evidence="5">Forms a complex with TatA.</text>
</comment>
<comment type="caution">
    <text evidence="6">The sequence shown here is derived from an EMBL/GenBank/DDBJ whole genome shotgun (WGS) entry which is preliminary data.</text>
</comment>
<dbReference type="Proteomes" id="UP000033980">
    <property type="component" value="Unassembled WGS sequence"/>
</dbReference>
<evidence type="ECO:0000256" key="4">
    <source>
        <dbReference type="ARBA" id="ARBA00023136"/>
    </source>
</evidence>
<feature type="transmembrane region" description="Helical" evidence="5">
    <location>
        <begin position="225"/>
        <end position="248"/>
    </location>
</feature>
<comment type="subcellular location">
    <subcellularLocation>
        <location evidence="5">Cell membrane</location>
        <topology evidence="5">Multi-pass membrane protein</topology>
    </subcellularLocation>
    <subcellularLocation>
        <location evidence="1">Membrane</location>
        <topology evidence="1">Multi-pass membrane protein</topology>
    </subcellularLocation>
</comment>
<keyword evidence="5" id="KW-0811">Translocation</keyword>
<keyword evidence="5" id="KW-1003">Cell membrane</keyword>
<comment type="function">
    <text evidence="5">Part of the twin-arginine translocation (Tat) system that transports large folded proteins containing a characteristic twin-arginine motif in their signal peptide across membranes.</text>
</comment>
<feature type="transmembrane region" description="Helical" evidence="5">
    <location>
        <begin position="201"/>
        <end position="219"/>
    </location>
</feature>
<dbReference type="NCBIfam" id="TIGR00945">
    <property type="entry name" value="tatC"/>
    <property type="match status" value="1"/>
</dbReference>
<feature type="transmembrane region" description="Helical" evidence="5">
    <location>
        <begin position="72"/>
        <end position="97"/>
    </location>
</feature>
<dbReference type="GO" id="GO:0065002">
    <property type="term" value="P:intracellular protein transmembrane transport"/>
    <property type="evidence" value="ECO:0007669"/>
    <property type="project" value="TreeGrafter"/>
</dbReference>
<keyword evidence="5" id="KW-0653">Protein transport</keyword>
<keyword evidence="4 5" id="KW-0472">Membrane</keyword>
<keyword evidence="2 5" id="KW-0812">Transmembrane</keyword>
<accession>A0A0G1FD40</accession>
<organism evidence="6 7">
    <name type="scientific">Candidatus Collierbacteria bacterium GW2011_GWC2_43_12</name>
    <dbReference type="NCBI Taxonomy" id="1618390"/>
    <lineage>
        <taxon>Bacteria</taxon>
        <taxon>Candidatus Collieribacteriota</taxon>
    </lineage>
</organism>
<evidence type="ECO:0000313" key="6">
    <source>
        <dbReference type="EMBL" id="KKS93051.1"/>
    </source>
</evidence>
<protein>
    <recommendedName>
        <fullName evidence="5">Sec-independent protein translocase protein TatC</fullName>
    </recommendedName>
</protein>
<evidence type="ECO:0000256" key="2">
    <source>
        <dbReference type="ARBA" id="ARBA00022692"/>
    </source>
</evidence>
<feature type="transmembrane region" description="Helical" evidence="5">
    <location>
        <begin position="118"/>
        <end position="137"/>
    </location>
</feature>
<dbReference type="InterPro" id="IPR002033">
    <property type="entry name" value="TatC"/>
</dbReference>
<feature type="transmembrane region" description="Helical" evidence="5">
    <location>
        <begin position="34"/>
        <end position="52"/>
    </location>
</feature>
<feature type="transmembrane region" description="Helical" evidence="5">
    <location>
        <begin position="169"/>
        <end position="189"/>
    </location>
</feature>
<keyword evidence="5" id="KW-0813">Transport</keyword>
<dbReference type="HAMAP" id="MF_00902">
    <property type="entry name" value="TatC"/>
    <property type="match status" value="1"/>
</dbReference>
<keyword evidence="3 5" id="KW-1133">Transmembrane helix</keyword>
<reference evidence="6 7" key="1">
    <citation type="journal article" date="2015" name="Nature">
        <title>rRNA introns, odd ribosomes, and small enigmatic genomes across a large radiation of phyla.</title>
        <authorList>
            <person name="Brown C.T."/>
            <person name="Hug L.A."/>
            <person name="Thomas B.C."/>
            <person name="Sharon I."/>
            <person name="Castelle C.J."/>
            <person name="Singh A."/>
            <person name="Wilkins M.J."/>
            <person name="Williams K.H."/>
            <person name="Banfield J.F."/>
        </authorList>
    </citation>
    <scope>NUCLEOTIDE SEQUENCE [LARGE SCALE GENOMIC DNA]</scope>
</reference>
<comment type="similarity">
    <text evidence="5">Belongs to the TatC family.</text>
</comment>
<dbReference type="PANTHER" id="PTHR30371:SF0">
    <property type="entry name" value="SEC-INDEPENDENT PROTEIN TRANSLOCASE PROTEIN TATC, CHLOROPLASTIC-RELATED"/>
    <property type="match status" value="1"/>
</dbReference>
<sequence length="253" mass="29098">MKTKKTKLQKIKLKSNPQEKLLIKDHFAELIRRFYIWLIFFILGSIVGYFNYSRLLEWLITPLHKPLFYTSPIGGFEAVFGVSALFGFIFSLPILVIQIIKFIEPASDKFNGKKIFKYLLISLLLAITGIWVSYYLVFPASLEFLGKFGSTQLEALISTKDYFNFVTRYLLGFAILFQLPLAIYLISLFTTVSAKLLLKQFKYVFAGSFLIAAILTPTPDLVNQTIMATPILLLYLITVLVLYIKVLLLKRYE</sequence>
<evidence type="ECO:0000256" key="3">
    <source>
        <dbReference type="ARBA" id="ARBA00022989"/>
    </source>
</evidence>
<dbReference type="GO" id="GO:0033281">
    <property type="term" value="C:TAT protein transport complex"/>
    <property type="evidence" value="ECO:0007669"/>
    <property type="project" value="UniProtKB-UniRule"/>
</dbReference>
<evidence type="ECO:0000313" key="7">
    <source>
        <dbReference type="Proteomes" id="UP000033980"/>
    </source>
</evidence>
<name>A0A0G1FD40_9BACT</name>
<dbReference type="GO" id="GO:0009977">
    <property type="term" value="F:proton motive force dependent protein transmembrane transporter activity"/>
    <property type="evidence" value="ECO:0007669"/>
    <property type="project" value="TreeGrafter"/>
</dbReference>
<proteinExistence type="inferred from homology"/>
<dbReference type="GO" id="GO:0043953">
    <property type="term" value="P:protein transport by the Tat complex"/>
    <property type="evidence" value="ECO:0007669"/>
    <property type="project" value="UniProtKB-UniRule"/>
</dbReference>
<dbReference type="AlphaFoldDB" id="A0A0G1FD40"/>
<evidence type="ECO:0000256" key="5">
    <source>
        <dbReference type="HAMAP-Rule" id="MF_00902"/>
    </source>
</evidence>
<dbReference type="PRINTS" id="PR01840">
    <property type="entry name" value="TATCFAMILY"/>
</dbReference>